<sequence>MYGQYQYGVSVATIIGLVATLGAGGGLLSKYWGQSDYFGFKKKQRTFFVYNWFWNKGVVFLSLFSFCLFLLYFYFQFISFITFYTLLLSFAFFQINLLVAFFIAQKKVIFGNALQLIFQLLIFIWIGIIKLIDIKNANIIFCGLVLLLIAYSFLIHCTQLKKYGLKKITPSKDNISFVLLQWGGIICAYADLILLKYFLLIRI</sequence>
<keyword evidence="1" id="KW-0472">Membrane</keyword>
<feature type="transmembrane region" description="Helical" evidence="1">
    <location>
        <begin position="81"/>
        <end position="104"/>
    </location>
</feature>
<evidence type="ECO:0000256" key="1">
    <source>
        <dbReference type="SAM" id="Phobius"/>
    </source>
</evidence>
<gene>
    <name evidence="2" type="ORF">CF386_07890</name>
</gene>
<feature type="transmembrane region" description="Helical" evidence="1">
    <location>
        <begin position="116"/>
        <end position="132"/>
    </location>
</feature>
<evidence type="ECO:0000313" key="2">
    <source>
        <dbReference type="EMBL" id="ASK78980.1"/>
    </source>
</evidence>
<proteinExistence type="predicted"/>
<dbReference type="Proteomes" id="UP000242175">
    <property type="component" value="Chromosome small"/>
</dbReference>
<dbReference type="AlphaFoldDB" id="A0A220VFD9"/>
<name>A0A220VFD9_9GAMM</name>
<reference evidence="2 3" key="1">
    <citation type="journal article" date="2016" name="Int. J. Syst. Evol. Microbiol.">
        <title>Paraphotobacterium marinum gen. nov., sp. nov., a member of the family Vibrionaceae, isolated from surface seawater.</title>
        <authorList>
            <person name="Huang Z."/>
            <person name="Dong C."/>
            <person name="Shao Z."/>
        </authorList>
    </citation>
    <scope>NUCLEOTIDE SEQUENCE [LARGE SCALE GENOMIC DNA]</scope>
    <source>
        <strain evidence="2 3">NSCS20N07D</strain>
    </source>
</reference>
<feature type="transmembrane region" description="Helical" evidence="1">
    <location>
        <begin position="6"/>
        <end position="32"/>
    </location>
</feature>
<protein>
    <submittedName>
        <fullName evidence="2">Uncharacterized protein</fullName>
    </submittedName>
</protein>
<keyword evidence="1" id="KW-0812">Transmembrane</keyword>
<keyword evidence="1" id="KW-1133">Transmembrane helix</keyword>
<evidence type="ECO:0000313" key="3">
    <source>
        <dbReference type="Proteomes" id="UP000242175"/>
    </source>
</evidence>
<organism evidence="2 3">
    <name type="scientific">Paraphotobacterium marinum</name>
    <dbReference type="NCBI Taxonomy" id="1755811"/>
    <lineage>
        <taxon>Bacteria</taxon>
        <taxon>Pseudomonadati</taxon>
        <taxon>Pseudomonadota</taxon>
        <taxon>Gammaproteobacteria</taxon>
        <taxon>Vibrionales</taxon>
        <taxon>Vibrionaceae</taxon>
        <taxon>Paraphotobacterium</taxon>
    </lineage>
</organism>
<keyword evidence="3" id="KW-1185">Reference proteome</keyword>
<dbReference type="KEGG" id="pmai:CF386_07890"/>
<feature type="transmembrane region" description="Helical" evidence="1">
    <location>
        <begin position="53"/>
        <end position="75"/>
    </location>
</feature>
<feature type="transmembrane region" description="Helical" evidence="1">
    <location>
        <begin position="177"/>
        <end position="199"/>
    </location>
</feature>
<feature type="transmembrane region" description="Helical" evidence="1">
    <location>
        <begin position="138"/>
        <end position="156"/>
    </location>
</feature>
<dbReference type="EMBL" id="CP022356">
    <property type="protein sequence ID" value="ASK78980.1"/>
    <property type="molecule type" value="Genomic_DNA"/>
</dbReference>
<accession>A0A220VFD9</accession>